<name>A0A560J5M1_9BRAD</name>
<evidence type="ECO:0000313" key="2">
    <source>
        <dbReference type="Proteomes" id="UP000315914"/>
    </source>
</evidence>
<sequence>MQVAHPKQFGSIRLTTGALVDELGRKRTFMVGVRLFVASRPRINRIPLEKRQCGSLCSIRFYEVVLTTERRSRADQARLTVPVKWLHDCEQELLESWRSVTTFRLGEALGSKRVKHVTRSVPCNFRGEQ</sequence>
<dbReference type="Proteomes" id="UP000315914">
    <property type="component" value="Unassembled WGS sequence"/>
</dbReference>
<keyword evidence="2" id="KW-1185">Reference proteome</keyword>
<dbReference type="EMBL" id="VITW01000002">
    <property type="protein sequence ID" value="TWB80857.1"/>
    <property type="molecule type" value="Genomic_DNA"/>
</dbReference>
<reference evidence="1 2" key="1">
    <citation type="submission" date="2019-06" db="EMBL/GenBank/DDBJ databases">
        <title>Genomic Encyclopedia of Type Strains, Phase IV (KMG-V): Genome sequencing to study the core and pangenomes of soil and plant-associated prokaryotes.</title>
        <authorList>
            <person name="Whitman W."/>
        </authorList>
    </citation>
    <scope>NUCLEOTIDE SEQUENCE [LARGE SCALE GENOMIC DNA]</scope>
    <source>
        <strain evidence="1 2">BR 10556</strain>
    </source>
</reference>
<organism evidence="1 2">
    <name type="scientific">Bradyrhizobium sacchari</name>
    <dbReference type="NCBI Taxonomy" id="1399419"/>
    <lineage>
        <taxon>Bacteria</taxon>
        <taxon>Pseudomonadati</taxon>
        <taxon>Pseudomonadota</taxon>
        <taxon>Alphaproteobacteria</taxon>
        <taxon>Hyphomicrobiales</taxon>
        <taxon>Nitrobacteraceae</taxon>
        <taxon>Bradyrhizobium</taxon>
    </lineage>
</organism>
<protein>
    <submittedName>
        <fullName evidence="1">Uncharacterized protein</fullName>
    </submittedName>
</protein>
<comment type="caution">
    <text evidence="1">The sequence shown here is derived from an EMBL/GenBank/DDBJ whole genome shotgun (WGS) entry which is preliminary data.</text>
</comment>
<evidence type="ECO:0000313" key="1">
    <source>
        <dbReference type="EMBL" id="TWB80857.1"/>
    </source>
</evidence>
<proteinExistence type="predicted"/>
<dbReference type="AlphaFoldDB" id="A0A560J5M1"/>
<gene>
    <name evidence="1" type="ORF">FBZ95_10274</name>
</gene>
<accession>A0A560J5M1</accession>